<comment type="catalytic activity">
    <reaction evidence="6">
        <text>Endohydrolysis of (1-&gt;4)-alpha-D-glucosidic linkages in polysaccharides containing three or more (1-&gt;4)-alpha-linked D-glucose units.</text>
        <dbReference type="EC" id="3.2.1.1"/>
    </reaction>
</comment>
<dbReference type="GO" id="GO:0043169">
    <property type="term" value="F:cation binding"/>
    <property type="evidence" value="ECO:0007669"/>
    <property type="project" value="InterPro"/>
</dbReference>
<name>A0A090TD78_9VIBR</name>
<accession>A0A090TD78</accession>
<comment type="caution">
    <text evidence="8">The sequence shown here is derived from an EMBL/GenBank/DDBJ whole genome shotgun (WGS) entry which is preliminary data.</text>
</comment>
<reference evidence="8 9" key="2">
    <citation type="submission" date="2014-09" db="EMBL/GenBank/DDBJ databases">
        <authorList>
            <consortium name="NBRP consortium"/>
            <person name="Sawabe T."/>
            <person name="Meirelles P."/>
            <person name="Nakanishi M."/>
            <person name="Sayaka M."/>
            <person name="Hattori M."/>
            <person name="Ohkuma M."/>
        </authorList>
    </citation>
    <scope>NUCLEOTIDE SEQUENCE [LARGE SCALE GENOMIC DNA]</scope>
    <source>
        <strain evidence="8 9">JCM 19240</strain>
    </source>
</reference>
<sequence length="450" mass="51035">MSIKTTSQSNVILHAFDWPYALVTERAQEIKASGYKTVLVSPPMKSYRGEKEVLWWQLYQPQDYRVIDNKLGNTEDFKAMMAALNELDIWVYIDVVFNHMANESGLRLDLQYPSKSDITCYQDHPSYFEQQKLFGDLSKPLFTEEDFVEAFGIENWKDRWEVQNGRLTGGPEDPGLPTLRTSEHVIAQQQAYLLAMKDLGVRGYRIDAAKHLTLEHIKKVFTDEITEGMHVFGEIITDGGATEEEYELFLQPYLEETRLAAYDFPLFKTIFEAFSSKDGSLTSLIDPYCFGQALTHERSITFVTTHDIPNNDVFSDMVMEEQDEWLAYVYILTRGEGVPLIYSDLDPSGISNKQGLPRWVDGWKDPKLAKLIHFYHTVHEATAEIIEANEDLLAFSRGDKGVVVINKSSRSKVVALNQTKALSSIFSDAVVEAGGALHIEPMSAEVLVSV</sequence>
<evidence type="ECO:0000259" key="7">
    <source>
        <dbReference type="SMART" id="SM00642"/>
    </source>
</evidence>
<keyword evidence="9" id="KW-1185">Reference proteome</keyword>
<dbReference type="InterPro" id="IPR006047">
    <property type="entry name" value="GH13_cat_dom"/>
</dbReference>
<protein>
    <recommendedName>
        <fullName evidence="6">Alpha-amylase</fullName>
        <ecNumber evidence="6">3.2.1.1</ecNumber>
    </recommendedName>
</protein>
<proteinExistence type="inferred from homology"/>
<dbReference type="PRINTS" id="PR00110">
    <property type="entry name" value="ALPHAAMYLASE"/>
</dbReference>
<dbReference type="AlphaFoldDB" id="A0A090TD78"/>
<evidence type="ECO:0000313" key="8">
    <source>
        <dbReference type="EMBL" id="GAL36729.1"/>
    </source>
</evidence>
<dbReference type="EC" id="3.2.1.1" evidence="6"/>
<evidence type="ECO:0000313" key="9">
    <source>
        <dbReference type="Proteomes" id="UP000029224"/>
    </source>
</evidence>
<dbReference type="GO" id="GO:0004556">
    <property type="term" value="F:alpha-amylase activity"/>
    <property type="evidence" value="ECO:0007669"/>
    <property type="project" value="UniProtKB-UniRule"/>
</dbReference>
<dbReference type="Gene3D" id="3.20.20.80">
    <property type="entry name" value="Glycosidases"/>
    <property type="match status" value="1"/>
</dbReference>
<dbReference type="GO" id="GO:0005975">
    <property type="term" value="P:carbohydrate metabolic process"/>
    <property type="evidence" value="ECO:0007669"/>
    <property type="project" value="InterPro"/>
</dbReference>
<dbReference type="InterPro" id="IPR006046">
    <property type="entry name" value="Alpha_amylase"/>
</dbReference>
<comment type="similarity">
    <text evidence="1 5">Belongs to the glycosyl hydrolase 13 family.</text>
</comment>
<dbReference type="SUPFAM" id="SSF51445">
    <property type="entry name" value="(Trans)glycosidases"/>
    <property type="match status" value="1"/>
</dbReference>
<evidence type="ECO:0000256" key="2">
    <source>
        <dbReference type="ARBA" id="ARBA00022801"/>
    </source>
</evidence>
<feature type="domain" description="Glycosyl hydrolase family 13 catalytic" evidence="7">
    <location>
        <begin position="10"/>
        <end position="375"/>
    </location>
</feature>
<dbReference type="SMART" id="SM00642">
    <property type="entry name" value="Aamy"/>
    <property type="match status" value="1"/>
</dbReference>
<evidence type="ECO:0000256" key="3">
    <source>
        <dbReference type="ARBA" id="ARBA00023277"/>
    </source>
</evidence>
<dbReference type="PANTHER" id="PTHR43447">
    <property type="entry name" value="ALPHA-AMYLASE"/>
    <property type="match status" value="1"/>
</dbReference>
<gene>
    <name evidence="8" type="ORF">JCM19240_2798</name>
</gene>
<evidence type="ECO:0000256" key="6">
    <source>
        <dbReference type="RuleBase" id="RU361134"/>
    </source>
</evidence>
<reference evidence="8 9" key="1">
    <citation type="submission" date="2014-09" db="EMBL/GenBank/DDBJ databases">
        <title>Vibrio maritimus JCM 19240. (C210) whole genome shotgun sequence.</title>
        <authorList>
            <person name="Sawabe T."/>
            <person name="Meirelles P."/>
            <person name="Nakanishi M."/>
            <person name="Sayaka M."/>
            <person name="Hattori M."/>
            <person name="Ohkuma M."/>
        </authorList>
    </citation>
    <scope>NUCLEOTIDE SEQUENCE [LARGE SCALE GENOMIC DNA]</scope>
    <source>
        <strain evidence="8 9">JCM 19240</strain>
    </source>
</reference>
<keyword evidence="2 6" id="KW-0378">Hydrolase</keyword>
<keyword evidence="4 6" id="KW-0326">Glycosidase</keyword>
<dbReference type="OrthoDB" id="9805159at2"/>
<keyword evidence="3 6" id="KW-0119">Carbohydrate metabolism</keyword>
<dbReference type="CDD" id="cd11315">
    <property type="entry name" value="AmyAc_bac1_AmyA"/>
    <property type="match status" value="1"/>
</dbReference>
<dbReference type="EMBL" id="BBMT01000012">
    <property type="protein sequence ID" value="GAL36729.1"/>
    <property type="molecule type" value="Genomic_DNA"/>
</dbReference>
<evidence type="ECO:0000256" key="1">
    <source>
        <dbReference type="ARBA" id="ARBA00008061"/>
    </source>
</evidence>
<dbReference type="InterPro" id="IPR017853">
    <property type="entry name" value="GH"/>
</dbReference>
<dbReference type="Pfam" id="PF00128">
    <property type="entry name" value="Alpha-amylase"/>
    <property type="match status" value="1"/>
</dbReference>
<evidence type="ECO:0000256" key="5">
    <source>
        <dbReference type="RuleBase" id="RU003615"/>
    </source>
</evidence>
<organism evidence="8 9">
    <name type="scientific">Vibrio maritimus</name>
    <dbReference type="NCBI Taxonomy" id="990268"/>
    <lineage>
        <taxon>Bacteria</taxon>
        <taxon>Pseudomonadati</taxon>
        <taxon>Pseudomonadota</taxon>
        <taxon>Gammaproteobacteria</taxon>
        <taxon>Vibrionales</taxon>
        <taxon>Vibrionaceae</taxon>
        <taxon>Vibrio</taxon>
    </lineage>
</organism>
<evidence type="ECO:0000256" key="4">
    <source>
        <dbReference type="ARBA" id="ARBA00023295"/>
    </source>
</evidence>
<dbReference type="Proteomes" id="UP000029224">
    <property type="component" value="Unassembled WGS sequence"/>
</dbReference>